<evidence type="ECO:0000256" key="2">
    <source>
        <dbReference type="ARBA" id="ARBA00023054"/>
    </source>
</evidence>
<accession>A0ABM0MRN6</accession>
<dbReference type="RefSeq" id="XP_006822677.1">
    <property type="nucleotide sequence ID" value="XM_006822614.1"/>
</dbReference>
<evidence type="ECO:0000313" key="5">
    <source>
        <dbReference type="Proteomes" id="UP000694865"/>
    </source>
</evidence>
<keyword evidence="2 3" id="KW-0175">Coiled coil</keyword>
<evidence type="ECO:0000259" key="4">
    <source>
        <dbReference type="Pfam" id="PF00038"/>
    </source>
</evidence>
<reference evidence="6" key="1">
    <citation type="submission" date="2025-08" db="UniProtKB">
        <authorList>
            <consortium name="RefSeq"/>
        </authorList>
    </citation>
    <scope>IDENTIFICATION</scope>
    <source>
        <tissue evidence="6">Testes</tissue>
    </source>
</reference>
<name>A0ABM0MRN6_SACKO</name>
<protein>
    <submittedName>
        <fullName evidence="6">Lamin-C-like</fullName>
    </submittedName>
</protein>
<keyword evidence="1" id="KW-0403">Intermediate filament</keyword>
<dbReference type="Pfam" id="PF00038">
    <property type="entry name" value="Filament"/>
    <property type="match status" value="1"/>
</dbReference>
<evidence type="ECO:0000256" key="3">
    <source>
        <dbReference type="SAM" id="Coils"/>
    </source>
</evidence>
<gene>
    <name evidence="6" type="primary">LOC102808932</name>
</gene>
<evidence type="ECO:0000256" key="1">
    <source>
        <dbReference type="ARBA" id="ARBA00022754"/>
    </source>
</evidence>
<feature type="domain" description="IF rod" evidence="4">
    <location>
        <begin position="5"/>
        <end position="339"/>
    </location>
</feature>
<dbReference type="GeneID" id="102808932"/>
<proteinExistence type="predicted"/>
<organism evidence="5 6">
    <name type="scientific">Saccoglossus kowalevskii</name>
    <name type="common">Acorn worm</name>
    <dbReference type="NCBI Taxonomy" id="10224"/>
    <lineage>
        <taxon>Eukaryota</taxon>
        <taxon>Metazoa</taxon>
        <taxon>Hemichordata</taxon>
        <taxon>Enteropneusta</taxon>
        <taxon>Harrimaniidae</taxon>
        <taxon>Saccoglossus</taxon>
    </lineage>
</organism>
<keyword evidence="5" id="KW-1185">Reference proteome</keyword>
<dbReference type="Proteomes" id="UP000694865">
    <property type="component" value="Unplaced"/>
</dbReference>
<feature type="coiled-coil region" evidence="3">
    <location>
        <begin position="273"/>
        <end position="372"/>
    </location>
</feature>
<evidence type="ECO:0000313" key="6">
    <source>
        <dbReference type="RefSeq" id="XP_006822677.1"/>
    </source>
</evidence>
<sequence length="482" mass="54050">MTRQEEKKELSQLNLRYAEYIEKVHKLVLQASQSDSSALLTAIHNLEGEVVAIKTLYERELESLRSELQRAMSEGQRLEMSEKKQTSLVLELQGRLASEQQQNQAIVAEMGNMKQLVAKMELEIRQITVERDGLAKKMNESQREGLSSLQKMELVNRKLETETLAKNEALNALNNLQKKIELQMRLYAEEVAELKSRLDNKGKQILMLEGKLKQMGHSDNSLQVILARVRETADADLQKYKKESEAQYAKNLQELQIQMRQDTGYTSGLADENKKLNGAIEDYRREIQLLQGKIRTLEQNNGELTTSLNGERQKSSVHIQSLEVKLQEIQEKFIHKLQELGSGKEPPIRAEIEALKAMLAQEEKRLETVIGQQTSWSTQGRSNVGSVVIYTGSKSSTVNDSGNNNNPSVLTRYNVFAGSGGSTGFGGTTGSRRSATFGGTIGATVTGPPTTAQSMNYTSRATQGYQEFSRYGASQVPRLRRF</sequence>
<feature type="coiled-coil region" evidence="3">
    <location>
        <begin position="117"/>
        <end position="204"/>
    </location>
</feature>
<dbReference type="InterPro" id="IPR039008">
    <property type="entry name" value="IF_rod_dom"/>
</dbReference>
<dbReference type="PANTHER" id="PTHR45721">
    <property type="entry name" value="LAMIN DM0-RELATED"/>
    <property type="match status" value="1"/>
</dbReference>
<dbReference type="PANTHER" id="PTHR45721:SF11">
    <property type="entry name" value="LAMIN DM0-RELATED"/>
    <property type="match status" value="1"/>
</dbReference>
<feature type="coiled-coil region" evidence="3">
    <location>
        <begin position="54"/>
        <end position="81"/>
    </location>
</feature>